<dbReference type="InterPro" id="IPR000639">
    <property type="entry name" value="Epox_hydrolase-like"/>
</dbReference>
<evidence type="ECO:0000313" key="3">
    <source>
        <dbReference type="Proteomes" id="UP000324209"/>
    </source>
</evidence>
<dbReference type="InterPro" id="IPR050266">
    <property type="entry name" value="AB_hydrolase_sf"/>
</dbReference>
<gene>
    <name evidence="2" type="ORF">EXM22_09565</name>
</gene>
<organism evidence="2 3">
    <name type="scientific">Oceanispirochaeta crateris</name>
    <dbReference type="NCBI Taxonomy" id="2518645"/>
    <lineage>
        <taxon>Bacteria</taxon>
        <taxon>Pseudomonadati</taxon>
        <taxon>Spirochaetota</taxon>
        <taxon>Spirochaetia</taxon>
        <taxon>Spirochaetales</taxon>
        <taxon>Spirochaetaceae</taxon>
        <taxon>Oceanispirochaeta</taxon>
    </lineage>
</organism>
<dbReference type="Proteomes" id="UP000324209">
    <property type="component" value="Chromosome"/>
</dbReference>
<dbReference type="PANTHER" id="PTHR43798:SF33">
    <property type="entry name" value="HYDROLASE, PUTATIVE (AFU_ORTHOLOGUE AFUA_2G14860)-RELATED"/>
    <property type="match status" value="1"/>
</dbReference>
<dbReference type="RefSeq" id="WP_149486302.1">
    <property type="nucleotide sequence ID" value="NZ_CP036150.1"/>
</dbReference>
<dbReference type="GO" id="GO:0016787">
    <property type="term" value="F:hydrolase activity"/>
    <property type="evidence" value="ECO:0007669"/>
    <property type="project" value="UniProtKB-KW"/>
</dbReference>
<sequence length="296" mass="34281">MMEPWSELKPYSKMIHLENSQLDLFYFDTSSPNLPVCILIHGLADEADSWRHMVKPLSETHRVIIPDLPGFGRSSKPRTLYSIPWITDVICEFLDSLTIHKALLWGSSLGGILSQNIFFTRPDLVSSLVLEDGVIPLTTQKTSLPFLLFLIPFLGETLYSKLGKNPQKAYETLIPYYYDLKGLSEKDRSFLFTRVNQRVRDKKQRYAFFSILRHMNSWLQSQKKSLPDLLRTMNIPTLILWGEDDRIMPVDLGKSQQELQENIEFEIIEGAGHLPHQEKPEIVAESFRQFLKKQIL</sequence>
<accession>A0A5C1QQ09</accession>
<keyword evidence="2" id="KW-0378">Hydrolase</keyword>
<evidence type="ECO:0000313" key="2">
    <source>
        <dbReference type="EMBL" id="QEN08222.1"/>
    </source>
</evidence>
<dbReference type="InterPro" id="IPR000073">
    <property type="entry name" value="AB_hydrolase_1"/>
</dbReference>
<keyword evidence="3" id="KW-1185">Reference proteome</keyword>
<reference evidence="2 3" key="1">
    <citation type="submission" date="2019-02" db="EMBL/GenBank/DDBJ databases">
        <title>Complete Genome Sequence and Methylome Analysis of free living Spirochaetas.</title>
        <authorList>
            <person name="Fomenkov A."/>
            <person name="Dubinina G."/>
            <person name="Leshcheva N."/>
            <person name="Mikheeva N."/>
            <person name="Grabovich M."/>
            <person name="Vincze T."/>
            <person name="Roberts R.J."/>
        </authorList>
    </citation>
    <scope>NUCLEOTIDE SEQUENCE [LARGE SCALE GENOMIC DNA]</scope>
    <source>
        <strain evidence="2 3">K2</strain>
    </source>
</reference>
<dbReference type="PRINTS" id="PR00111">
    <property type="entry name" value="ABHYDROLASE"/>
</dbReference>
<dbReference type="InterPro" id="IPR029058">
    <property type="entry name" value="AB_hydrolase_fold"/>
</dbReference>
<dbReference type="GO" id="GO:0016020">
    <property type="term" value="C:membrane"/>
    <property type="evidence" value="ECO:0007669"/>
    <property type="project" value="TreeGrafter"/>
</dbReference>
<dbReference type="EMBL" id="CP036150">
    <property type="protein sequence ID" value="QEN08222.1"/>
    <property type="molecule type" value="Genomic_DNA"/>
</dbReference>
<dbReference type="PANTHER" id="PTHR43798">
    <property type="entry name" value="MONOACYLGLYCEROL LIPASE"/>
    <property type="match status" value="1"/>
</dbReference>
<feature type="domain" description="AB hydrolase-1" evidence="1">
    <location>
        <begin position="38"/>
        <end position="280"/>
    </location>
</feature>
<dbReference type="OrthoDB" id="1376138at2"/>
<dbReference type="SUPFAM" id="SSF53474">
    <property type="entry name" value="alpha/beta-Hydrolases"/>
    <property type="match status" value="1"/>
</dbReference>
<name>A0A5C1QQ09_9SPIO</name>
<dbReference type="Pfam" id="PF00561">
    <property type="entry name" value="Abhydrolase_1"/>
    <property type="match status" value="1"/>
</dbReference>
<dbReference type="PRINTS" id="PR00412">
    <property type="entry name" value="EPOXHYDRLASE"/>
</dbReference>
<proteinExistence type="predicted"/>
<protein>
    <submittedName>
        <fullName evidence="2">Alpha/beta hydrolase</fullName>
    </submittedName>
</protein>
<dbReference type="Gene3D" id="3.40.50.1820">
    <property type="entry name" value="alpha/beta hydrolase"/>
    <property type="match status" value="1"/>
</dbReference>
<dbReference type="AlphaFoldDB" id="A0A5C1QQ09"/>
<dbReference type="KEGG" id="ock:EXM22_09565"/>
<evidence type="ECO:0000259" key="1">
    <source>
        <dbReference type="Pfam" id="PF00561"/>
    </source>
</evidence>